<dbReference type="Proteomes" id="UP000604046">
    <property type="component" value="Unassembled WGS sequence"/>
</dbReference>
<dbReference type="SUPFAM" id="SSF81901">
    <property type="entry name" value="HCP-like"/>
    <property type="match status" value="1"/>
</dbReference>
<comment type="caution">
    <text evidence="3">The sequence shown here is derived from an EMBL/GenBank/DDBJ whole genome shotgun (WGS) entry which is preliminary data.</text>
</comment>
<dbReference type="InterPro" id="IPR036322">
    <property type="entry name" value="WD40_repeat_dom_sf"/>
</dbReference>
<accession>A0A812SM69</accession>
<dbReference type="SMART" id="SM00320">
    <property type="entry name" value="WD40"/>
    <property type="match status" value="2"/>
</dbReference>
<evidence type="ECO:0000256" key="2">
    <source>
        <dbReference type="SAM" id="MobiDB-lite"/>
    </source>
</evidence>
<dbReference type="OrthoDB" id="437294at2759"/>
<dbReference type="Pfam" id="PF08238">
    <property type="entry name" value="Sel1"/>
    <property type="match status" value="3"/>
</dbReference>
<dbReference type="EMBL" id="CAJNDS010002459">
    <property type="protein sequence ID" value="CAE7485123.1"/>
    <property type="molecule type" value="Genomic_DNA"/>
</dbReference>
<dbReference type="SUPFAM" id="SSF50978">
    <property type="entry name" value="WD40 repeat-like"/>
    <property type="match status" value="1"/>
</dbReference>
<feature type="region of interest" description="Disordered" evidence="2">
    <location>
        <begin position="492"/>
        <end position="511"/>
    </location>
</feature>
<dbReference type="Gene3D" id="1.25.40.10">
    <property type="entry name" value="Tetratricopeptide repeat domain"/>
    <property type="match status" value="1"/>
</dbReference>
<reference evidence="3" key="1">
    <citation type="submission" date="2021-02" db="EMBL/GenBank/DDBJ databases">
        <authorList>
            <person name="Dougan E. K."/>
            <person name="Rhodes N."/>
            <person name="Thang M."/>
            <person name="Chan C."/>
        </authorList>
    </citation>
    <scope>NUCLEOTIDE SEQUENCE</scope>
</reference>
<dbReference type="SMART" id="SM00671">
    <property type="entry name" value="SEL1"/>
    <property type="match status" value="3"/>
</dbReference>
<dbReference type="InterPro" id="IPR050767">
    <property type="entry name" value="Sel1_AlgK"/>
</dbReference>
<proteinExistence type="inferred from homology"/>
<protein>
    <submittedName>
        <fullName evidence="3">EsiB protein</fullName>
    </submittedName>
</protein>
<dbReference type="PANTHER" id="PTHR11102:SF160">
    <property type="entry name" value="ERAD-ASSOCIATED E3 UBIQUITIN-PROTEIN LIGASE COMPONENT HRD3"/>
    <property type="match status" value="1"/>
</dbReference>
<sequence>MQCVEVTQDLIVAGDSSGLMRMWSRESGEVVRDIQVAKEHKYVKALVISGDSVFTGDYCNLVQQWSLSTGQREAVFTGNKAGIVSLAVSGDYIISGGGDGAVLLFDRRTAKAADESSEVTAEPVALLYKASGFVCSLAITDDRLLLPDRDQDKAVSIRFLTHTGELVPENIRDKRSYKCGMQVWQAVAAAGCVYALCRDFTVKKFAAGSRQLLQTINVKAVAQEAKNPYTLKVSQDRIYVSYISSGEIGVFSTEGGRRQMEKAFKGHQGAPETAQLRSGQKVFQVVCISVSSYTSMDISLLERAAAVGSTEAQYALGAALLTGSDGEKDLPRAASLFRAAALQGQAAAQCNLGAMCAQGLGVPQDTAEAKIWYEKSAAQGNPDAQFNLAMVLLTGPAADLSRARCLASEAAAGGHPKAGALLEKLGALPEEVKDSFKTQGTPADPTAKRLTAALLETRTLLQGLALGEPRAEAFVQDLLCQLEELQDDLQRFKDGQEQPAKSRFRDAEIVD</sequence>
<organism evidence="3 4">
    <name type="scientific">Symbiodinium natans</name>
    <dbReference type="NCBI Taxonomy" id="878477"/>
    <lineage>
        <taxon>Eukaryota</taxon>
        <taxon>Sar</taxon>
        <taxon>Alveolata</taxon>
        <taxon>Dinophyceae</taxon>
        <taxon>Suessiales</taxon>
        <taxon>Symbiodiniaceae</taxon>
        <taxon>Symbiodinium</taxon>
    </lineage>
</organism>
<dbReference type="PANTHER" id="PTHR11102">
    <property type="entry name" value="SEL-1-LIKE PROTEIN"/>
    <property type="match status" value="1"/>
</dbReference>
<name>A0A812SM69_9DINO</name>
<dbReference type="InterPro" id="IPR001680">
    <property type="entry name" value="WD40_rpt"/>
</dbReference>
<dbReference type="InterPro" id="IPR015943">
    <property type="entry name" value="WD40/YVTN_repeat-like_dom_sf"/>
</dbReference>
<keyword evidence="4" id="KW-1185">Reference proteome</keyword>
<dbReference type="AlphaFoldDB" id="A0A812SM69"/>
<gene>
    <name evidence="3" type="primary">esiB</name>
    <name evidence="3" type="ORF">SNAT2548_LOCUS27217</name>
</gene>
<dbReference type="InterPro" id="IPR006597">
    <property type="entry name" value="Sel1-like"/>
</dbReference>
<dbReference type="InterPro" id="IPR011990">
    <property type="entry name" value="TPR-like_helical_dom_sf"/>
</dbReference>
<comment type="similarity">
    <text evidence="1">Belongs to the sel-1 family.</text>
</comment>
<evidence type="ECO:0000313" key="3">
    <source>
        <dbReference type="EMBL" id="CAE7485123.1"/>
    </source>
</evidence>
<dbReference type="Gene3D" id="2.130.10.10">
    <property type="entry name" value="YVTN repeat-like/Quinoprotein amine dehydrogenase"/>
    <property type="match status" value="1"/>
</dbReference>
<evidence type="ECO:0000256" key="1">
    <source>
        <dbReference type="ARBA" id="ARBA00038101"/>
    </source>
</evidence>
<evidence type="ECO:0000313" key="4">
    <source>
        <dbReference type="Proteomes" id="UP000604046"/>
    </source>
</evidence>